<evidence type="ECO:0000259" key="2">
    <source>
        <dbReference type="PROSITE" id="PS50846"/>
    </source>
</evidence>
<protein>
    <submittedName>
        <fullName evidence="3">Formyltransferase</fullName>
    </submittedName>
</protein>
<dbReference type="Pfam" id="PF02911">
    <property type="entry name" value="Formyl_trans_C"/>
    <property type="match status" value="1"/>
</dbReference>
<dbReference type="InterPro" id="IPR005793">
    <property type="entry name" value="Formyl_trans_C"/>
</dbReference>
<dbReference type="SUPFAM" id="SSF53328">
    <property type="entry name" value="Formyltransferase"/>
    <property type="match status" value="1"/>
</dbReference>
<dbReference type="SUPFAM" id="SSF55008">
    <property type="entry name" value="HMA, heavy metal-associated domain"/>
    <property type="match status" value="1"/>
</dbReference>
<dbReference type="Pfam" id="PF00403">
    <property type="entry name" value="HMA"/>
    <property type="match status" value="1"/>
</dbReference>
<dbReference type="GO" id="GO:0004479">
    <property type="term" value="F:methionyl-tRNA formyltransferase activity"/>
    <property type="evidence" value="ECO:0007669"/>
    <property type="project" value="TreeGrafter"/>
</dbReference>
<dbReference type="Gene3D" id="3.40.50.170">
    <property type="entry name" value="Formyl transferase, N-terminal domain"/>
    <property type="match status" value="1"/>
</dbReference>
<keyword evidence="3" id="KW-0808">Transferase</keyword>
<proteinExistence type="predicted"/>
<dbReference type="AlphaFoldDB" id="A0A7J0EFW2"/>
<dbReference type="InterPro" id="IPR037022">
    <property type="entry name" value="Formyl_trans_C_sf"/>
</dbReference>
<dbReference type="GO" id="GO:0009626">
    <property type="term" value="P:plant-type hypersensitive response"/>
    <property type="evidence" value="ECO:0007669"/>
    <property type="project" value="UniProtKB-KW"/>
</dbReference>
<dbReference type="EMBL" id="BJWL01000003">
    <property type="protein sequence ID" value="GFY84769.1"/>
    <property type="molecule type" value="Genomic_DNA"/>
</dbReference>
<accession>A0A7J0EFW2</accession>
<dbReference type="PANTHER" id="PTHR11138:SF5">
    <property type="entry name" value="METHIONYL-TRNA FORMYLTRANSFERASE, MITOCHONDRIAL"/>
    <property type="match status" value="1"/>
</dbReference>
<dbReference type="CDD" id="cd00371">
    <property type="entry name" value="HMA"/>
    <property type="match status" value="1"/>
</dbReference>
<reference evidence="3 4" key="1">
    <citation type="submission" date="2019-07" db="EMBL/GenBank/DDBJ databases">
        <title>De Novo Assembly of kiwifruit Actinidia rufa.</title>
        <authorList>
            <person name="Sugita-Konishi S."/>
            <person name="Sato K."/>
            <person name="Mori E."/>
            <person name="Abe Y."/>
            <person name="Kisaki G."/>
            <person name="Hamano K."/>
            <person name="Suezawa K."/>
            <person name="Otani M."/>
            <person name="Fukuda T."/>
            <person name="Manabe T."/>
            <person name="Gomi K."/>
            <person name="Tabuchi M."/>
            <person name="Akimitsu K."/>
            <person name="Kataoka I."/>
        </authorList>
    </citation>
    <scope>NUCLEOTIDE SEQUENCE [LARGE SCALE GENOMIC DNA]</scope>
    <source>
        <strain evidence="4">cv. Fuchu</strain>
    </source>
</reference>
<dbReference type="InterPro" id="IPR002376">
    <property type="entry name" value="Formyl_transf_N"/>
</dbReference>
<dbReference type="InterPro" id="IPR006121">
    <property type="entry name" value="HMA_dom"/>
</dbReference>
<comment type="subcellular location">
    <subcellularLocation>
        <location evidence="1">Membrane</location>
        <topology evidence="1">Peripheral membrane protein</topology>
    </subcellularLocation>
</comment>
<dbReference type="PANTHER" id="PTHR11138">
    <property type="entry name" value="METHIONYL-TRNA FORMYLTRANSFERASE"/>
    <property type="match status" value="1"/>
</dbReference>
<dbReference type="PROSITE" id="PS50846">
    <property type="entry name" value="HMA_2"/>
    <property type="match status" value="1"/>
</dbReference>
<comment type="caution">
    <text evidence="3">The sequence shown here is derived from an EMBL/GenBank/DDBJ whole genome shotgun (WGS) entry which is preliminary data.</text>
</comment>
<dbReference type="Pfam" id="PF00551">
    <property type="entry name" value="Formyl_trans_N"/>
    <property type="match status" value="1"/>
</dbReference>
<dbReference type="Gene3D" id="3.30.70.100">
    <property type="match status" value="1"/>
</dbReference>
<evidence type="ECO:0000256" key="1">
    <source>
        <dbReference type="ARBA" id="ARBA00004170"/>
    </source>
</evidence>
<sequence>MFYCDLPGTVNIHPSLLPLYRGAAPVQRALQDGAKETGVSLAFTIRALDAGPIIACERMEIDDQIKAPDLLAFLFSRGSELLIRKLPSIFDGSARVKAQAQDDSQATLAPKVRAFAGWPGTRARVAVIDNISGQRNILELKIITTRVCSIDDILGNEVDDVTFSKGALVFPCGMRTALEVLEVQLPGKKVVNAAAFWNGLRGTGIQLMKTAMVDSMVLCNRPVLTAKRVQVLKVHINCDGCKHKVKKLLRRIEGVYMVDIDGEQHKVTVTGTVDSDTLIKKLGRSGKHAEIWSPPTPKTFQNHNQQTPGWIKDENKAHNQMYSLIKPQSKPVLGPNLGPEAADDWAYYGYLDSGMDQNVHVDNDDGIMHCDMNPMMGFDENDVGLPSFDHHHHPSYMNMMGNMQAQQCNSPSPMMTTMMNMGMPGMDNPMMNGYMQYIHQPQMWDGQVMMMNWQDI</sequence>
<dbReference type="Gene3D" id="3.10.25.10">
    <property type="entry name" value="Formyl transferase, C-terminal domain"/>
    <property type="match status" value="1"/>
</dbReference>
<evidence type="ECO:0000313" key="3">
    <source>
        <dbReference type="EMBL" id="GFY84769.1"/>
    </source>
</evidence>
<evidence type="ECO:0000313" key="4">
    <source>
        <dbReference type="Proteomes" id="UP000585474"/>
    </source>
</evidence>
<dbReference type="InterPro" id="IPR036477">
    <property type="entry name" value="Formyl_transf_N_sf"/>
</dbReference>
<dbReference type="SUPFAM" id="SSF50486">
    <property type="entry name" value="FMT C-terminal domain-like"/>
    <property type="match status" value="1"/>
</dbReference>
<feature type="domain" description="HMA" evidence="2">
    <location>
        <begin position="227"/>
        <end position="290"/>
    </location>
</feature>
<dbReference type="Proteomes" id="UP000585474">
    <property type="component" value="Unassembled WGS sequence"/>
</dbReference>
<dbReference type="OrthoDB" id="10268103at2759"/>
<dbReference type="GO" id="GO:0005739">
    <property type="term" value="C:mitochondrion"/>
    <property type="evidence" value="ECO:0007669"/>
    <property type="project" value="TreeGrafter"/>
</dbReference>
<gene>
    <name evidence="3" type="ORF">Acr_03g0015430</name>
</gene>
<dbReference type="InterPro" id="IPR036163">
    <property type="entry name" value="HMA_dom_sf"/>
</dbReference>
<keyword evidence="4" id="KW-1185">Reference proteome</keyword>
<dbReference type="InterPro" id="IPR011034">
    <property type="entry name" value="Formyl_transferase-like_C_sf"/>
</dbReference>
<dbReference type="GO" id="GO:0016020">
    <property type="term" value="C:membrane"/>
    <property type="evidence" value="ECO:0007669"/>
    <property type="project" value="UniProtKB-SubCell"/>
</dbReference>
<organism evidence="3 4">
    <name type="scientific">Actinidia rufa</name>
    <dbReference type="NCBI Taxonomy" id="165716"/>
    <lineage>
        <taxon>Eukaryota</taxon>
        <taxon>Viridiplantae</taxon>
        <taxon>Streptophyta</taxon>
        <taxon>Embryophyta</taxon>
        <taxon>Tracheophyta</taxon>
        <taxon>Spermatophyta</taxon>
        <taxon>Magnoliopsida</taxon>
        <taxon>eudicotyledons</taxon>
        <taxon>Gunneridae</taxon>
        <taxon>Pentapetalae</taxon>
        <taxon>asterids</taxon>
        <taxon>Ericales</taxon>
        <taxon>Actinidiaceae</taxon>
        <taxon>Actinidia</taxon>
    </lineage>
</organism>
<dbReference type="GO" id="GO:0046872">
    <property type="term" value="F:metal ion binding"/>
    <property type="evidence" value="ECO:0007669"/>
    <property type="project" value="InterPro"/>
</dbReference>
<name>A0A7J0EFW2_9ERIC</name>